<name>H2C8L2_9CREN</name>
<evidence type="ECO:0000313" key="3">
    <source>
        <dbReference type="Proteomes" id="UP000003980"/>
    </source>
</evidence>
<feature type="region of interest" description="Disordered" evidence="1">
    <location>
        <begin position="1"/>
        <end position="38"/>
    </location>
</feature>
<dbReference type="Proteomes" id="UP000003980">
    <property type="component" value="Unassembled WGS sequence"/>
</dbReference>
<sequence>MRYASVPGTAFESDVDPVPSNGKSMTRQGSSGRAFSGSECPQSLWSSALSLGNETEILALQDLVALDVQLADRDA</sequence>
<gene>
    <name evidence="2" type="ORF">MetMK1DRAFT_00029260</name>
</gene>
<protein>
    <submittedName>
        <fullName evidence="2">Uncharacterized protein</fullName>
    </submittedName>
</protein>
<dbReference type="AlphaFoldDB" id="H2C8L2"/>
<accession>H2C8L2</accession>
<dbReference type="HOGENOM" id="CLU_2662447_0_0_2"/>
<keyword evidence="3" id="KW-1185">Reference proteome</keyword>
<organism evidence="2 3">
    <name type="scientific">Metallosphaera yellowstonensis MK1</name>
    <dbReference type="NCBI Taxonomy" id="671065"/>
    <lineage>
        <taxon>Archaea</taxon>
        <taxon>Thermoproteota</taxon>
        <taxon>Thermoprotei</taxon>
        <taxon>Sulfolobales</taxon>
        <taxon>Sulfolobaceae</taxon>
        <taxon>Metallosphaera</taxon>
    </lineage>
</organism>
<dbReference type="STRING" id="671065.MetMK1DRAFT_00029260"/>
<proteinExistence type="predicted"/>
<evidence type="ECO:0000256" key="1">
    <source>
        <dbReference type="SAM" id="MobiDB-lite"/>
    </source>
</evidence>
<evidence type="ECO:0000313" key="2">
    <source>
        <dbReference type="EMBL" id="EHP68488.1"/>
    </source>
</evidence>
<dbReference type="EMBL" id="JH597770">
    <property type="protein sequence ID" value="EHP68488.1"/>
    <property type="molecule type" value="Genomic_DNA"/>
</dbReference>
<reference evidence="2 3" key="1">
    <citation type="submission" date="2012-01" db="EMBL/GenBank/DDBJ databases">
        <title>Improved High-Quality Draft sequence of Metallosphaera yellowstonensis MK1.</title>
        <authorList>
            <consortium name="US DOE Joint Genome Institute"/>
            <person name="Lucas S."/>
            <person name="Han J."/>
            <person name="Cheng J.-F."/>
            <person name="Goodwin L."/>
            <person name="Pitluck S."/>
            <person name="Peters L."/>
            <person name="Teshima H."/>
            <person name="Detter J.C."/>
            <person name="Han C."/>
            <person name="Tapia R."/>
            <person name="Land M."/>
            <person name="Hauser L."/>
            <person name="Kyrpides N."/>
            <person name="Kozubal M."/>
            <person name="Macur R.E."/>
            <person name="Jay Z."/>
            <person name="Inskeep W."/>
            <person name="Woyke T."/>
        </authorList>
    </citation>
    <scope>NUCLEOTIDE SEQUENCE [LARGE SCALE GENOMIC DNA]</scope>
    <source>
        <strain evidence="2 3">MK1</strain>
    </source>
</reference>
<feature type="compositionally biased region" description="Polar residues" evidence="1">
    <location>
        <begin position="21"/>
        <end position="38"/>
    </location>
</feature>